<accession>A0ABT8KB20</accession>
<evidence type="ECO:0000256" key="3">
    <source>
        <dbReference type="ARBA" id="ARBA00022729"/>
    </source>
</evidence>
<sequence>MQNHSLKKRLAALAALTAAALTLAGCSGGAAAESAGSSGSKETKQIVIAEPVHGIGYLPLYAAIDNGYFADEGLEVKVTTLTGGAHVNAVLSNNAWGFIGGAESAAIANAKGASLVAIAGVVSKANVYWVAKKGITIDPDDIAGSIKGLRFAVNRHGGSVEIDSLYQLEQLGLDPQKDMKLINNDVSGSELSLVQSGQADIAATAEPVLGKGITEGVWGEPFVSLPDELGEFAYSDIVTAKATLEKDPATAKAFNAALAKGMDFVMNDKEGAKKVAVKEFPSMTEDVIQATLDRTYADEFWTGVDIPDKALELDLEVARKAGLLQDSANPATPKNLLDLSYLP</sequence>
<gene>
    <name evidence="6" type="ORF">P5G50_03675</name>
</gene>
<dbReference type="EMBL" id="JAROCF010000001">
    <property type="protein sequence ID" value="MDN4613544.1"/>
    <property type="molecule type" value="Genomic_DNA"/>
</dbReference>
<keyword evidence="7" id="KW-1185">Reference proteome</keyword>
<feature type="chain" id="PRO_5045683925" evidence="4">
    <location>
        <begin position="33"/>
        <end position="343"/>
    </location>
</feature>
<dbReference type="PROSITE" id="PS51257">
    <property type="entry name" value="PROKAR_LIPOPROTEIN"/>
    <property type="match status" value="1"/>
</dbReference>
<protein>
    <submittedName>
        <fullName evidence="6">ABC transporter substrate-binding protein</fullName>
    </submittedName>
</protein>
<comment type="similarity">
    <text evidence="2">Belongs to the bacterial solute-binding protein SsuA/TauA family.</text>
</comment>
<dbReference type="PANTHER" id="PTHR30024:SF47">
    <property type="entry name" value="TAURINE-BINDING PERIPLASMIC PROTEIN"/>
    <property type="match status" value="1"/>
</dbReference>
<dbReference type="Proteomes" id="UP001174208">
    <property type="component" value="Unassembled WGS sequence"/>
</dbReference>
<proteinExistence type="inferred from homology"/>
<dbReference type="PANTHER" id="PTHR30024">
    <property type="entry name" value="ALIPHATIC SULFONATES-BINDING PROTEIN-RELATED"/>
    <property type="match status" value="1"/>
</dbReference>
<organism evidence="6 7">
    <name type="scientific">Leifsonia williamsii</name>
    <dbReference type="NCBI Taxonomy" id="3035919"/>
    <lineage>
        <taxon>Bacteria</taxon>
        <taxon>Bacillati</taxon>
        <taxon>Actinomycetota</taxon>
        <taxon>Actinomycetes</taxon>
        <taxon>Micrococcales</taxon>
        <taxon>Microbacteriaceae</taxon>
        <taxon>Leifsonia</taxon>
    </lineage>
</organism>
<feature type="domain" description="SsuA/THI5-like" evidence="5">
    <location>
        <begin position="58"/>
        <end position="270"/>
    </location>
</feature>
<dbReference type="Gene3D" id="3.40.190.10">
    <property type="entry name" value="Periplasmic binding protein-like II"/>
    <property type="match status" value="2"/>
</dbReference>
<dbReference type="InterPro" id="IPR015168">
    <property type="entry name" value="SsuA/THI5"/>
</dbReference>
<reference evidence="6" key="1">
    <citation type="submission" date="2023-06" db="EMBL/GenBank/DDBJ databases">
        <title>MT1 and MT2 Draft Genomes of Novel Species.</title>
        <authorList>
            <person name="Venkateswaran K."/>
        </authorList>
    </citation>
    <scope>NUCLEOTIDE SEQUENCE</scope>
    <source>
        <strain evidence="6">F6_8S_P_1B</strain>
    </source>
</reference>
<evidence type="ECO:0000313" key="6">
    <source>
        <dbReference type="EMBL" id="MDN4613544.1"/>
    </source>
</evidence>
<comment type="caution">
    <text evidence="6">The sequence shown here is derived from an EMBL/GenBank/DDBJ whole genome shotgun (WGS) entry which is preliminary data.</text>
</comment>
<evidence type="ECO:0000313" key="7">
    <source>
        <dbReference type="Proteomes" id="UP001174208"/>
    </source>
</evidence>
<evidence type="ECO:0000256" key="1">
    <source>
        <dbReference type="ARBA" id="ARBA00004418"/>
    </source>
</evidence>
<dbReference type="RefSeq" id="WP_301211765.1">
    <property type="nucleotide sequence ID" value="NZ_JAROCF010000001.1"/>
</dbReference>
<evidence type="ECO:0000256" key="4">
    <source>
        <dbReference type="SAM" id="SignalP"/>
    </source>
</evidence>
<dbReference type="Pfam" id="PF09084">
    <property type="entry name" value="NMT1"/>
    <property type="match status" value="1"/>
</dbReference>
<dbReference type="SUPFAM" id="SSF53850">
    <property type="entry name" value="Periplasmic binding protein-like II"/>
    <property type="match status" value="1"/>
</dbReference>
<comment type="subcellular location">
    <subcellularLocation>
        <location evidence="1">Periplasm</location>
    </subcellularLocation>
</comment>
<evidence type="ECO:0000256" key="2">
    <source>
        <dbReference type="ARBA" id="ARBA00010742"/>
    </source>
</evidence>
<keyword evidence="3 4" id="KW-0732">Signal</keyword>
<feature type="signal peptide" evidence="4">
    <location>
        <begin position="1"/>
        <end position="32"/>
    </location>
</feature>
<evidence type="ECO:0000259" key="5">
    <source>
        <dbReference type="Pfam" id="PF09084"/>
    </source>
</evidence>
<name>A0ABT8KB20_9MICO</name>